<keyword evidence="4" id="KW-1185">Reference proteome</keyword>
<gene>
    <name evidence="3" type="ORF">CP968_27865</name>
    <name evidence="2" type="ORF">GCM10010371_61970</name>
</gene>
<feature type="compositionally biased region" description="Basic and acidic residues" evidence="1">
    <location>
        <begin position="212"/>
        <end position="231"/>
    </location>
</feature>
<feature type="region of interest" description="Disordered" evidence="1">
    <location>
        <begin position="212"/>
        <end position="238"/>
    </location>
</feature>
<reference evidence="2" key="1">
    <citation type="journal article" date="2014" name="Int. J. Syst. Evol. Microbiol.">
        <title>Complete genome sequence of Corynebacterium casei LMG S-19264T (=DSM 44701T), isolated from a smear-ripened cheese.</title>
        <authorList>
            <consortium name="US DOE Joint Genome Institute (JGI-PGF)"/>
            <person name="Walter F."/>
            <person name="Albersmeier A."/>
            <person name="Kalinowski J."/>
            <person name="Ruckert C."/>
        </authorList>
    </citation>
    <scope>NUCLEOTIDE SEQUENCE</scope>
    <source>
        <strain evidence="2">JCM 4834</strain>
    </source>
</reference>
<evidence type="ECO:0000256" key="1">
    <source>
        <dbReference type="SAM" id="MobiDB-lite"/>
    </source>
</evidence>
<evidence type="ECO:0000313" key="4">
    <source>
        <dbReference type="Proteomes" id="UP000326831"/>
    </source>
</evidence>
<reference evidence="3 4" key="2">
    <citation type="submission" date="2017-09" db="EMBL/GenBank/DDBJ databases">
        <authorList>
            <person name="Lee N."/>
            <person name="Cho B.-K."/>
        </authorList>
    </citation>
    <scope>NUCLEOTIDE SEQUENCE [LARGE SCALE GENOMIC DNA]</scope>
    <source>
        <strain evidence="3 4">ATCC 27467</strain>
    </source>
</reference>
<dbReference type="EMBL" id="CP023701">
    <property type="protein sequence ID" value="QEU81591.1"/>
    <property type="molecule type" value="Genomic_DNA"/>
</dbReference>
<dbReference type="KEGG" id="ssub:CP968_27865"/>
<dbReference type="AlphaFoldDB" id="A0A5P2UVP3"/>
<dbReference type="Proteomes" id="UP000634660">
    <property type="component" value="Unassembled WGS sequence"/>
</dbReference>
<dbReference type="EMBL" id="BMVX01000035">
    <property type="protein sequence ID" value="GGZ93744.1"/>
    <property type="molecule type" value="Genomic_DNA"/>
</dbReference>
<organism evidence="3 4">
    <name type="scientific">Streptomyces subrutilus</name>
    <dbReference type="NCBI Taxonomy" id="36818"/>
    <lineage>
        <taxon>Bacteria</taxon>
        <taxon>Bacillati</taxon>
        <taxon>Actinomycetota</taxon>
        <taxon>Actinomycetes</taxon>
        <taxon>Kitasatosporales</taxon>
        <taxon>Streptomycetaceae</taxon>
        <taxon>Streptomyces</taxon>
    </lineage>
</organism>
<evidence type="ECO:0000313" key="2">
    <source>
        <dbReference type="EMBL" id="GGZ93744.1"/>
    </source>
</evidence>
<name>A0A5P2UVP3_9ACTN</name>
<accession>A0A5P2UVP3</accession>
<protein>
    <submittedName>
        <fullName evidence="3">Uncharacterized protein</fullName>
    </submittedName>
</protein>
<proteinExistence type="predicted"/>
<evidence type="ECO:0000313" key="3">
    <source>
        <dbReference type="EMBL" id="QEU81591.1"/>
    </source>
</evidence>
<sequence>MAAPVGSGTREAGMGGEEELDWAAMLRFDQERSAIEGRRHDATAAGLRGDAAARSRYLEEVAQLEMLPRLWEFGVRLTVEEYQDAVRVRSWMIHEQRMAADRASRRPWPPGEHPDRHIRYYWSRDGRLLYVTTARDDGRFVANHGFLTPEWAERLRREIPLLADLVTRYETNQEAGRGHEGISAPFDVPLLGDAVPEPLRLWRERVEGELRRRAAEQAASRDPEGGPRPRPDAVPPGR</sequence>
<dbReference type="Proteomes" id="UP000326831">
    <property type="component" value="Chromosome"/>
</dbReference>
<reference evidence="2" key="3">
    <citation type="submission" date="2020-09" db="EMBL/GenBank/DDBJ databases">
        <authorList>
            <person name="Sun Q."/>
            <person name="Ohkuma M."/>
        </authorList>
    </citation>
    <scope>NUCLEOTIDE SEQUENCE</scope>
    <source>
        <strain evidence="2">JCM 4834</strain>
    </source>
</reference>